<proteinExistence type="predicted"/>
<dbReference type="RefSeq" id="WP_035414168.1">
    <property type="nucleotide sequence ID" value="NZ_CP085018.1"/>
</dbReference>
<sequence>MDVLVSALFIAAGLGLQYLLSSKNNPYLGVIIPVLFVTGMTWRYLEGGYNSFLAYALILGFGLIVLFEEWSRGRKAMKKNQEKELEKIRTYDIN</sequence>
<accession>A0ABX2VBV0</accession>
<reference evidence="2 3" key="1">
    <citation type="submission" date="2016-03" db="EMBL/GenBank/DDBJ databases">
        <authorList>
            <person name="Cho S.-Y."/>
            <person name="Lim S."/>
            <person name="Kim H."/>
            <person name="Soh E.H."/>
            <person name="Moon J.S."/>
        </authorList>
    </citation>
    <scope>NUCLEOTIDE SEQUENCE [LARGE SCALE GENOMIC DNA]</scope>
    <source>
        <strain evidence="2 3">KCTC 3810</strain>
    </source>
</reference>
<feature type="transmembrane region" description="Helical" evidence="1">
    <location>
        <begin position="52"/>
        <end position="70"/>
    </location>
</feature>
<keyword evidence="3" id="KW-1185">Reference proteome</keyword>
<keyword evidence="1" id="KW-1133">Transmembrane helix</keyword>
<evidence type="ECO:0000313" key="2">
    <source>
        <dbReference type="EMBL" id="OAN15694.1"/>
    </source>
</evidence>
<evidence type="ECO:0000313" key="3">
    <source>
        <dbReference type="Proteomes" id="UP000078447"/>
    </source>
</evidence>
<evidence type="ECO:0000256" key="1">
    <source>
        <dbReference type="SAM" id="Phobius"/>
    </source>
</evidence>
<dbReference type="Proteomes" id="UP000078447">
    <property type="component" value="Unassembled WGS sequence"/>
</dbReference>
<protein>
    <submittedName>
        <fullName evidence="2">Uncharacterized protein</fullName>
    </submittedName>
</protein>
<keyword evidence="1" id="KW-0472">Membrane</keyword>
<keyword evidence="1" id="KW-0812">Transmembrane</keyword>
<gene>
    <name evidence="2" type="ORF">A3783_07105</name>
</gene>
<organism evidence="2 3">
    <name type="scientific">Exiguobacterium undae</name>
    <dbReference type="NCBI Taxonomy" id="169177"/>
    <lineage>
        <taxon>Bacteria</taxon>
        <taxon>Bacillati</taxon>
        <taxon>Bacillota</taxon>
        <taxon>Bacilli</taxon>
        <taxon>Bacillales</taxon>
        <taxon>Bacillales Family XII. Incertae Sedis</taxon>
        <taxon>Exiguobacterium</taxon>
    </lineage>
</organism>
<name>A0ABX2VBV0_9BACL</name>
<dbReference type="EMBL" id="LVVL01000001">
    <property type="protein sequence ID" value="OAN15694.1"/>
    <property type="molecule type" value="Genomic_DNA"/>
</dbReference>
<comment type="caution">
    <text evidence="2">The sequence shown here is derived from an EMBL/GenBank/DDBJ whole genome shotgun (WGS) entry which is preliminary data.</text>
</comment>